<organism>
    <name type="scientific">Triticum aestivum</name>
    <name type="common">Wheat</name>
    <dbReference type="NCBI Taxonomy" id="4565"/>
    <lineage>
        <taxon>Eukaryota</taxon>
        <taxon>Viridiplantae</taxon>
        <taxon>Streptophyta</taxon>
        <taxon>Embryophyta</taxon>
        <taxon>Tracheophyta</taxon>
        <taxon>Spermatophyta</taxon>
        <taxon>Magnoliopsida</taxon>
        <taxon>Liliopsida</taxon>
        <taxon>Poales</taxon>
        <taxon>Poaceae</taxon>
        <taxon>BOP clade</taxon>
        <taxon>Pooideae</taxon>
        <taxon>Triticodae</taxon>
        <taxon>Triticeae</taxon>
        <taxon>Triticinae</taxon>
        <taxon>Triticum</taxon>
    </lineage>
</organism>
<name>Q9S8J6_WHEAT</name>
<reference key="1">
    <citation type="journal article" date="1994" name="Biochim. Biophys. Acta">
        <title>Purification and sequencing of a family of wheat lipid transfer protein homologues phosphorylated by plant calcium-dependent protein kinase.</title>
        <authorList>
            <person name="Neumann G.M."/>
            <person name="Condron R."/>
            <person name="Thomas I."/>
            <person name="Polya G.M."/>
        </authorList>
    </citation>
    <scope>PROTEIN SEQUENCE</scope>
</reference>
<sequence>LSCGQVDSKLAPCVSYVTGK</sequence>
<proteinExistence type="evidence at protein level"/>
<keyword id="KW-0903">Direct protein sequencing</keyword>
<protein>
    <submittedName>
        <fullName>Basic protein 3</fullName>
    </submittedName>
</protein>
<dbReference type="AlphaFoldDB" id="Q9S8J6"/>
<accession>Q9S8J6</accession>